<keyword evidence="2" id="KW-0732">Signal</keyword>
<dbReference type="InterPro" id="IPR012334">
    <property type="entry name" value="Pectin_lyas_fold"/>
</dbReference>
<dbReference type="NCBIfam" id="NF041518">
    <property type="entry name" value="choice_anch_Q"/>
    <property type="match status" value="1"/>
</dbReference>
<dbReference type="SUPFAM" id="SSF51126">
    <property type="entry name" value="Pectin lyase-like"/>
    <property type="match status" value="5"/>
</dbReference>
<dbReference type="EMBL" id="JAENIO010000011">
    <property type="protein sequence ID" value="MBK1833619.1"/>
    <property type="molecule type" value="Genomic_DNA"/>
</dbReference>
<dbReference type="PANTHER" id="PTHR34720:SF9">
    <property type="entry name" value="BLR4714 PROTEIN"/>
    <property type="match status" value="1"/>
</dbReference>
<evidence type="ECO:0000313" key="4">
    <source>
        <dbReference type="Proteomes" id="UP000604083"/>
    </source>
</evidence>
<evidence type="ECO:0000256" key="1">
    <source>
        <dbReference type="SAM" id="MobiDB-lite"/>
    </source>
</evidence>
<proteinExistence type="predicted"/>
<feature type="chain" id="PRO_5037060389" description="Extracellular nuclease" evidence="2">
    <location>
        <begin position="45"/>
        <end position="1567"/>
    </location>
</feature>
<name>A0A934RRB7_9BACT</name>
<protein>
    <recommendedName>
        <fullName evidence="5">Extracellular nuclease</fullName>
    </recommendedName>
</protein>
<reference evidence="3" key="1">
    <citation type="submission" date="2021-01" db="EMBL/GenBank/DDBJ databases">
        <title>Modified the classification status of verrucomicrobia.</title>
        <authorList>
            <person name="Feng X."/>
        </authorList>
    </citation>
    <scope>NUCLEOTIDE SEQUENCE</scope>
    <source>
        <strain evidence="3">KCTC 12986</strain>
    </source>
</reference>
<dbReference type="Proteomes" id="UP000604083">
    <property type="component" value="Unassembled WGS sequence"/>
</dbReference>
<dbReference type="PANTHER" id="PTHR34720">
    <property type="entry name" value="MICROCYSTIN DEPENDENT PROTEIN"/>
    <property type="match status" value="1"/>
</dbReference>
<sequence>MKQSTSSRKPSLYGSTPFQLRAHSPAYSLGLALPLCLLTSQAFATDFVVDTAVDEPYNGGTLGAESMDGDGLSLREAVALANQNAGAPDSGEADGDTISFNFGLLSVIDPPVFTLSSELTITDDLAIDGSLALAGGALGQVTLDGGGAVRLIATDTTVSVGTSDLVSLTNLTLQNASTPENGGALLTAEGDELELTNVTLSNNQAANGGALYNQGVATLSEATLTGNIATADSGSGGAIFNAAGAKLTVASSTFDSNIANRAGGAIEDQSGGSAGFDISLDEVVFTNNNAGVAPATAAPGNGGAIHITGTGSIEIIGGSATGNVAAKEGGAYWNGAGLMTVSGSSITANVASGAEANDGGGGIFNNGGDLTLADSTLRGNIADGAAGSGGGVLSLDGALLLTNSTLAANVANRAGGAIETIDGELTLTNVTLGGPEVADGNIAGPDGSAAPGNGGGIHISGSTTTLISGGLVQFNQAAREGGGLWNQVNSTMTLNGGLVITDNIASGDAADDGGGGIFNNSGELIIEDTDGAVDISRNMANGTSGSGGGLQTIGGTVTITGASFSENQANRAGGGIEDASGAGLGLTLTNVTLDGNNAGAAPATGNPGSGGGLHVTGPGDLTITGGSITNNVAAAEGGGLWNGTGLMTLVGPSITSNTASGAGADQGGGGVFNAGGTIDIQTGTLIDANVADGSAGSGGGLLNDVGGKVTITGATITNNVANRAGGGIEDNAGADGELTVTDTILSSNNAGAVPATAAPGNGGGLHITGAGNATFTGGTIADNVAAQEGGGLWNGSGLLTVSGSTLSGNEGQGPELHDGGGAIFNNGGTVEVKDEAMLTANLATGAAGSGGGILNVSGGTVTVRNSTLRGNVANRAGGGIEDQSGLTEGVAILLEGVTLTENNAGVAPATAAPGNGGALHVSGPGNVTVMGGLVDANVAAAEGGGLWINTGLLIVDGVTVSNNIASGNDSDQGGGGLFNEAGSIEVRNSSVLDGNIADGTSGSGGGILNNNGGILTVTNSTLQNNRANRAGGGIEDNARDAVGSVTLTNTTFTANNAGAEPAMAAPGSGGAMHISGPGMATITGGVYSGNLAAAEGGALWNGTGTMTISEVEVTMNIASGAAADQGGGGLFNAGGTLQVSDSEITDNVADGASGSGGGILNDAMGTLTVTGSILSGNISNRAGGALEVTGDTLSTLTNCLVTDNETGPEGMAAPGNGGAIHISGSGSVSTSMSTYSGNMAGNEGGGLWNSGAGTLEVSDSTINGNSAPDGGGLFNQAGSGVTTVTNSTVSGNMASNAGGGAQIEGGAMTFLHVTLANNSAPSASGVNVVTGNLNAANSLFADHDGPDVVGAFAQSTTNLVEDNSATSGLDSASVTGVDPALGALADNGGATATHLPATTSPVVDAGSVAPAMALMNDQRGDGFARLLGNAVDIGAVEVFLLNYESWAADNFTEATPLNQRDPEDDADGDGNSNALEWLTGLDPETAEACPIVFSADGDELTFSYPRQNIVPPGAEGLEVSQNLVTWDDTVMPTREGSEEDAESQLITLTLSTSAFDKLFARLAISAN</sequence>
<gene>
    <name evidence="3" type="ORF">JIN78_06050</name>
</gene>
<dbReference type="RefSeq" id="WP_200391054.1">
    <property type="nucleotide sequence ID" value="NZ_JAENIO010000011.1"/>
</dbReference>
<keyword evidence="4" id="KW-1185">Reference proteome</keyword>
<organism evidence="3 4">
    <name type="scientific">Roseibacillus ishigakijimensis</name>
    <dbReference type="NCBI Taxonomy" id="454146"/>
    <lineage>
        <taxon>Bacteria</taxon>
        <taxon>Pseudomonadati</taxon>
        <taxon>Verrucomicrobiota</taxon>
        <taxon>Verrucomicrobiia</taxon>
        <taxon>Verrucomicrobiales</taxon>
        <taxon>Verrucomicrobiaceae</taxon>
        <taxon>Roseibacillus</taxon>
    </lineage>
</organism>
<dbReference type="InterPro" id="IPR059226">
    <property type="entry name" value="Choice_anch_Q_dom"/>
</dbReference>
<feature type="region of interest" description="Disordered" evidence="1">
    <location>
        <begin position="1454"/>
        <end position="1476"/>
    </location>
</feature>
<evidence type="ECO:0000313" key="3">
    <source>
        <dbReference type="EMBL" id="MBK1833619.1"/>
    </source>
</evidence>
<dbReference type="Gene3D" id="2.160.20.10">
    <property type="entry name" value="Single-stranded right-handed beta-helix, Pectin lyase-like"/>
    <property type="match status" value="1"/>
</dbReference>
<dbReference type="InterPro" id="IPR006626">
    <property type="entry name" value="PbH1"/>
</dbReference>
<dbReference type="SMART" id="SM00710">
    <property type="entry name" value="PbH1"/>
    <property type="match status" value="20"/>
</dbReference>
<dbReference type="InterPro" id="IPR011050">
    <property type="entry name" value="Pectin_lyase_fold/virulence"/>
</dbReference>
<accession>A0A934RRB7</accession>
<evidence type="ECO:0008006" key="5">
    <source>
        <dbReference type="Google" id="ProtNLM"/>
    </source>
</evidence>
<evidence type="ECO:0000256" key="2">
    <source>
        <dbReference type="SAM" id="SignalP"/>
    </source>
</evidence>
<feature type="signal peptide" evidence="2">
    <location>
        <begin position="1"/>
        <end position="44"/>
    </location>
</feature>
<comment type="caution">
    <text evidence="3">The sequence shown here is derived from an EMBL/GenBank/DDBJ whole genome shotgun (WGS) entry which is preliminary data.</text>
</comment>